<evidence type="ECO:0000256" key="2">
    <source>
        <dbReference type="ARBA" id="ARBA00022692"/>
    </source>
</evidence>
<dbReference type="GO" id="GO:0005524">
    <property type="term" value="F:ATP binding"/>
    <property type="evidence" value="ECO:0007669"/>
    <property type="project" value="InterPro"/>
</dbReference>
<dbReference type="InterPro" id="IPR011527">
    <property type="entry name" value="ABC1_TM_dom"/>
</dbReference>
<dbReference type="EMBL" id="KE504248">
    <property type="protein sequence ID" value="EPS93998.1"/>
    <property type="molecule type" value="Genomic_DNA"/>
</dbReference>
<dbReference type="Pfam" id="PF00005">
    <property type="entry name" value="ABC_tran"/>
    <property type="match status" value="1"/>
</dbReference>
<evidence type="ECO:0000259" key="6">
    <source>
        <dbReference type="PROSITE" id="PS50929"/>
    </source>
</evidence>
<dbReference type="GO" id="GO:0016887">
    <property type="term" value="F:ATP hydrolysis activity"/>
    <property type="evidence" value="ECO:0007669"/>
    <property type="project" value="InterPro"/>
</dbReference>
<dbReference type="SUPFAM" id="SSF90123">
    <property type="entry name" value="ABC transporter transmembrane region"/>
    <property type="match status" value="1"/>
</dbReference>
<dbReference type="STRING" id="743788.S8DS23"/>
<keyword evidence="2 5" id="KW-0812">Transmembrane</keyword>
<keyword evidence="4 5" id="KW-0472">Membrane</keyword>
<dbReference type="InterPro" id="IPR027417">
    <property type="entry name" value="P-loop_NTPase"/>
</dbReference>
<gene>
    <name evidence="7" type="ORF">FOMPIDRAFT_128997</name>
</gene>
<feature type="transmembrane region" description="Helical" evidence="5">
    <location>
        <begin position="16"/>
        <end position="39"/>
    </location>
</feature>
<dbReference type="GO" id="GO:0016020">
    <property type="term" value="C:membrane"/>
    <property type="evidence" value="ECO:0007669"/>
    <property type="project" value="UniProtKB-SubCell"/>
</dbReference>
<feature type="transmembrane region" description="Helical" evidence="5">
    <location>
        <begin position="99"/>
        <end position="124"/>
    </location>
</feature>
<dbReference type="InParanoid" id="S8DS23"/>
<dbReference type="Gene3D" id="3.40.50.300">
    <property type="entry name" value="P-loop containing nucleotide triphosphate hydrolases"/>
    <property type="match status" value="2"/>
</dbReference>
<comment type="subcellular location">
    <subcellularLocation>
        <location evidence="1">Membrane</location>
        <topology evidence="1">Multi-pass membrane protein</topology>
    </subcellularLocation>
</comment>
<sequence length="312" mass="33903">MLGIGLIWALVRGWQLTLVGFAIAPVFAVTMAVQTNLVAKCEMRNKRAREEVAKGYYEAISNIRGIRAMGLEGAFQSRFDQSADSALSMGVRGAFVEGCTYGIASALIYLAEALLFYVGAVLMARGTYSYLQMVQVLNLVVFSIHGAISFINVSFAYPEHTDIPVLKDLSLEIAENECMAIIGASGHGKSTITALLQQIYQPNTGLISTGLNEPMPTICDHVAVGNKDISFEDVQRAAKAANVHDFIELLSNYGTLVGPTLADRARADKTCALAHARVVRTALMVTHKLQMMRMCDRIVVVDDGFTGRQQSM</sequence>
<dbReference type="GO" id="GO:0015421">
    <property type="term" value="F:ABC-type oligopeptide transporter activity"/>
    <property type="evidence" value="ECO:0007669"/>
    <property type="project" value="TreeGrafter"/>
</dbReference>
<dbReference type="Pfam" id="PF00664">
    <property type="entry name" value="ABC_membrane"/>
    <property type="match status" value="1"/>
</dbReference>
<evidence type="ECO:0000313" key="8">
    <source>
        <dbReference type="Proteomes" id="UP000015241"/>
    </source>
</evidence>
<evidence type="ECO:0000256" key="1">
    <source>
        <dbReference type="ARBA" id="ARBA00004141"/>
    </source>
</evidence>
<dbReference type="Proteomes" id="UP000015241">
    <property type="component" value="Unassembled WGS sequence"/>
</dbReference>
<dbReference type="PANTHER" id="PTHR43394:SF1">
    <property type="entry name" value="ATP-BINDING CASSETTE SUB-FAMILY B MEMBER 10, MITOCHONDRIAL"/>
    <property type="match status" value="1"/>
</dbReference>
<dbReference type="SUPFAM" id="SSF52540">
    <property type="entry name" value="P-loop containing nucleoside triphosphate hydrolases"/>
    <property type="match status" value="1"/>
</dbReference>
<name>S8DS23_FOMSC</name>
<evidence type="ECO:0000313" key="7">
    <source>
        <dbReference type="EMBL" id="EPS93998.1"/>
    </source>
</evidence>
<dbReference type="Gene3D" id="1.20.1560.10">
    <property type="entry name" value="ABC transporter type 1, transmembrane domain"/>
    <property type="match status" value="1"/>
</dbReference>
<protein>
    <recommendedName>
        <fullName evidence="6">ABC transmembrane type-1 domain-containing protein</fullName>
    </recommendedName>
</protein>
<keyword evidence="3 5" id="KW-1133">Transmembrane helix</keyword>
<evidence type="ECO:0000256" key="3">
    <source>
        <dbReference type="ARBA" id="ARBA00022989"/>
    </source>
</evidence>
<evidence type="ECO:0000256" key="4">
    <source>
        <dbReference type="ARBA" id="ARBA00023136"/>
    </source>
</evidence>
<dbReference type="PROSITE" id="PS50929">
    <property type="entry name" value="ABC_TM1F"/>
    <property type="match status" value="1"/>
</dbReference>
<dbReference type="PANTHER" id="PTHR43394">
    <property type="entry name" value="ATP-DEPENDENT PERMEASE MDL1, MITOCHONDRIAL"/>
    <property type="match status" value="1"/>
</dbReference>
<feature type="domain" description="ABC transmembrane type-1" evidence="6">
    <location>
        <begin position="1"/>
        <end position="142"/>
    </location>
</feature>
<organism evidence="7 8">
    <name type="scientific">Fomitopsis schrenkii</name>
    <name type="common">Brown rot fungus</name>
    <dbReference type="NCBI Taxonomy" id="2126942"/>
    <lineage>
        <taxon>Eukaryota</taxon>
        <taxon>Fungi</taxon>
        <taxon>Dikarya</taxon>
        <taxon>Basidiomycota</taxon>
        <taxon>Agaricomycotina</taxon>
        <taxon>Agaricomycetes</taxon>
        <taxon>Polyporales</taxon>
        <taxon>Fomitopsis</taxon>
    </lineage>
</organism>
<dbReference type="InterPro" id="IPR039421">
    <property type="entry name" value="Type_1_exporter"/>
</dbReference>
<reference evidence="7 8" key="1">
    <citation type="journal article" date="2012" name="Science">
        <title>The Paleozoic origin of enzymatic lignin decomposition reconstructed from 31 fungal genomes.</title>
        <authorList>
            <person name="Floudas D."/>
            <person name="Binder M."/>
            <person name="Riley R."/>
            <person name="Barry K."/>
            <person name="Blanchette R.A."/>
            <person name="Henrissat B."/>
            <person name="Martinez A.T."/>
            <person name="Otillar R."/>
            <person name="Spatafora J.W."/>
            <person name="Yadav J.S."/>
            <person name="Aerts A."/>
            <person name="Benoit I."/>
            <person name="Boyd A."/>
            <person name="Carlson A."/>
            <person name="Copeland A."/>
            <person name="Coutinho P.M."/>
            <person name="de Vries R.P."/>
            <person name="Ferreira P."/>
            <person name="Findley K."/>
            <person name="Foster B."/>
            <person name="Gaskell J."/>
            <person name="Glotzer D."/>
            <person name="Gorecki P."/>
            <person name="Heitman J."/>
            <person name="Hesse C."/>
            <person name="Hori C."/>
            <person name="Igarashi K."/>
            <person name="Jurgens J.A."/>
            <person name="Kallen N."/>
            <person name="Kersten P."/>
            <person name="Kohler A."/>
            <person name="Kuees U."/>
            <person name="Kumar T.K.A."/>
            <person name="Kuo A."/>
            <person name="LaButti K."/>
            <person name="Larrondo L.F."/>
            <person name="Lindquist E."/>
            <person name="Ling A."/>
            <person name="Lombard V."/>
            <person name="Lucas S."/>
            <person name="Lundell T."/>
            <person name="Martin R."/>
            <person name="McLaughlin D.J."/>
            <person name="Morgenstern I."/>
            <person name="Morin E."/>
            <person name="Murat C."/>
            <person name="Nagy L.G."/>
            <person name="Nolan M."/>
            <person name="Ohm R.A."/>
            <person name="Patyshakuliyeva A."/>
            <person name="Rokas A."/>
            <person name="Ruiz-Duenas F.J."/>
            <person name="Sabat G."/>
            <person name="Salamov A."/>
            <person name="Samejima M."/>
            <person name="Schmutz J."/>
            <person name="Slot J.C."/>
            <person name="St John F."/>
            <person name="Stenlid J."/>
            <person name="Sun H."/>
            <person name="Sun S."/>
            <person name="Syed K."/>
            <person name="Tsang A."/>
            <person name="Wiebenga A."/>
            <person name="Young D."/>
            <person name="Pisabarro A."/>
            <person name="Eastwood D.C."/>
            <person name="Martin F."/>
            <person name="Cullen D."/>
            <person name="Grigoriev I.V."/>
            <person name="Hibbett D.S."/>
        </authorList>
    </citation>
    <scope>NUCLEOTIDE SEQUENCE</scope>
    <source>
        <strain evidence="8">FP-58527</strain>
    </source>
</reference>
<feature type="transmembrane region" description="Helical" evidence="5">
    <location>
        <begin position="136"/>
        <end position="157"/>
    </location>
</feature>
<dbReference type="AlphaFoldDB" id="S8DS23"/>
<dbReference type="HOGENOM" id="CLU_000604_84_3_1"/>
<proteinExistence type="predicted"/>
<dbReference type="eggNOG" id="KOG0055">
    <property type="taxonomic scope" value="Eukaryota"/>
</dbReference>
<accession>S8DS23</accession>
<dbReference type="InterPro" id="IPR036640">
    <property type="entry name" value="ABC1_TM_sf"/>
</dbReference>
<evidence type="ECO:0000256" key="5">
    <source>
        <dbReference type="SAM" id="Phobius"/>
    </source>
</evidence>
<keyword evidence="8" id="KW-1185">Reference proteome</keyword>
<dbReference type="InterPro" id="IPR003439">
    <property type="entry name" value="ABC_transporter-like_ATP-bd"/>
</dbReference>
<dbReference type="OrthoDB" id="6500128at2759"/>